<feature type="compositionally biased region" description="Low complexity" evidence="1">
    <location>
        <begin position="211"/>
        <end position="221"/>
    </location>
</feature>
<protein>
    <submittedName>
        <fullName evidence="2">Uncharacterized protein</fullName>
    </submittedName>
</protein>
<evidence type="ECO:0000313" key="2">
    <source>
        <dbReference type="EMBL" id="WAR09220.1"/>
    </source>
</evidence>
<evidence type="ECO:0000256" key="1">
    <source>
        <dbReference type="SAM" id="MobiDB-lite"/>
    </source>
</evidence>
<name>A0ABY7EJB5_MYAAR</name>
<sequence>MVTKGYTDKKKKTRAERNSFERCSKTTVAQLKTTKRKTFFSPAKCPIIVSLQEMTPILSPMKSPFRSPLYKASPPKKRAKKSTSARILFEQTDCSISPEHQKNNISFPELDILELDYDTAIDKTVHFLETIVESSPASINEEVKSLPNRKRQTQEGSIESEKLEICDTAFKCRTVSIKNSDKSNLEHNTDIAEGVPRITVTTNKETALDKSTSTSTESGTT</sequence>
<dbReference type="EMBL" id="CP111017">
    <property type="protein sequence ID" value="WAR09220.1"/>
    <property type="molecule type" value="Genomic_DNA"/>
</dbReference>
<feature type="non-terminal residue" evidence="2">
    <location>
        <position position="1"/>
    </location>
</feature>
<proteinExistence type="predicted"/>
<organism evidence="2 3">
    <name type="scientific">Mya arenaria</name>
    <name type="common">Soft-shell clam</name>
    <dbReference type="NCBI Taxonomy" id="6604"/>
    <lineage>
        <taxon>Eukaryota</taxon>
        <taxon>Metazoa</taxon>
        <taxon>Spiralia</taxon>
        <taxon>Lophotrochozoa</taxon>
        <taxon>Mollusca</taxon>
        <taxon>Bivalvia</taxon>
        <taxon>Autobranchia</taxon>
        <taxon>Heteroconchia</taxon>
        <taxon>Euheterodonta</taxon>
        <taxon>Imparidentia</taxon>
        <taxon>Neoheterodontei</taxon>
        <taxon>Myida</taxon>
        <taxon>Myoidea</taxon>
        <taxon>Myidae</taxon>
        <taxon>Mya</taxon>
    </lineage>
</organism>
<reference evidence="2" key="1">
    <citation type="submission" date="2022-11" db="EMBL/GenBank/DDBJ databases">
        <title>Centuries of genome instability and evolution in soft-shell clam transmissible cancer (bioRxiv).</title>
        <authorList>
            <person name="Hart S.F.M."/>
            <person name="Yonemitsu M.A."/>
            <person name="Giersch R.M."/>
            <person name="Beal B.F."/>
            <person name="Arriagada G."/>
            <person name="Davis B.W."/>
            <person name="Ostrander E.A."/>
            <person name="Goff S.P."/>
            <person name="Metzger M.J."/>
        </authorList>
    </citation>
    <scope>NUCLEOTIDE SEQUENCE</scope>
    <source>
        <strain evidence="2">MELC-2E11</strain>
        <tissue evidence="2">Siphon/mantle</tissue>
    </source>
</reference>
<keyword evidence="3" id="KW-1185">Reference proteome</keyword>
<dbReference type="Proteomes" id="UP001164746">
    <property type="component" value="Chromosome 6"/>
</dbReference>
<feature type="region of interest" description="Disordered" evidence="1">
    <location>
        <begin position="202"/>
        <end position="221"/>
    </location>
</feature>
<gene>
    <name evidence="2" type="ORF">MAR_019178</name>
</gene>
<evidence type="ECO:0000313" key="3">
    <source>
        <dbReference type="Proteomes" id="UP001164746"/>
    </source>
</evidence>
<accession>A0ABY7EJB5</accession>